<sequence>MYLKMSKFDVFISYSRRDTAVVDKICNALSKQNVTFFIDKKGLAGGGEFPAELEEAIDNSHLVLFIASQNSYKSKYTRGEVSYAYNTKDKGNIIPYVIDNSNLLDIKGMKLIFTNINIRNINEHPIEITLMKDICDLLGKSYEEPDTIVEEIEKKNKDILAEFKRIQTEEEQRIQEEIKKQKEKQEELLRKIEEEKIAELRRIEEISKDKERWEEEERKIREEEKNKIIEEQKAIIEAKKMPLKKKQDKCYFIAIVTITLTFIIGIWLGIKCHSFWIGFTIFFSPSMLSLVIPDYYDYKLKEIEGINNKDHISGAFCVAVTALALPIAVWRGLSNESFWDGAVVFFWSLAFCGLVAYIYDQIFKSKKSNDA</sequence>
<dbReference type="SMART" id="SM00255">
    <property type="entry name" value="TIR"/>
    <property type="match status" value="1"/>
</dbReference>
<name>A0A9D5P613_XYLRU</name>
<evidence type="ECO:0000313" key="4">
    <source>
        <dbReference type="EMBL" id="MBE6271464.1"/>
    </source>
</evidence>
<evidence type="ECO:0000313" key="5">
    <source>
        <dbReference type="Proteomes" id="UP000806522"/>
    </source>
</evidence>
<accession>A0A9D5P613</accession>
<dbReference type="InterPro" id="IPR000157">
    <property type="entry name" value="TIR_dom"/>
</dbReference>
<dbReference type="Proteomes" id="UP000806522">
    <property type="component" value="Unassembled WGS sequence"/>
</dbReference>
<dbReference type="InterPro" id="IPR035897">
    <property type="entry name" value="Toll_tir_struct_dom_sf"/>
</dbReference>
<feature type="domain" description="TIR" evidence="3">
    <location>
        <begin position="6"/>
        <end position="160"/>
    </location>
</feature>
<keyword evidence="1" id="KW-0175">Coiled coil</keyword>
<gene>
    <name evidence="4" type="ORF">E7101_11015</name>
</gene>
<protein>
    <submittedName>
        <fullName evidence="4">TIR domain-containing protein</fullName>
    </submittedName>
</protein>
<dbReference type="SUPFAM" id="SSF52200">
    <property type="entry name" value="Toll/Interleukin receptor TIR domain"/>
    <property type="match status" value="1"/>
</dbReference>
<feature type="coiled-coil region" evidence="1">
    <location>
        <begin position="149"/>
        <end position="241"/>
    </location>
</feature>
<evidence type="ECO:0000259" key="3">
    <source>
        <dbReference type="PROSITE" id="PS50104"/>
    </source>
</evidence>
<dbReference type="GO" id="GO:0007165">
    <property type="term" value="P:signal transduction"/>
    <property type="evidence" value="ECO:0007669"/>
    <property type="project" value="InterPro"/>
</dbReference>
<dbReference type="PROSITE" id="PS50104">
    <property type="entry name" value="TIR"/>
    <property type="match status" value="1"/>
</dbReference>
<keyword evidence="2" id="KW-0472">Membrane</keyword>
<evidence type="ECO:0000256" key="1">
    <source>
        <dbReference type="SAM" id="Coils"/>
    </source>
</evidence>
<keyword evidence="2" id="KW-0812">Transmembrane</keyword>
<dbReference type="EMBL" id="SUYC01000012">
    <property type="protein sequence ID" value="MBE6271464.1"/>
    <property type="molecule type" value="Genomic_DNA"/>
</dbReference>
<organism evidence="4 5">
    <name type="scientific">Xylanibacter ruminicola</name>
    <name type="common">Prevotella ruminicola</name>
    <dbReference type="NCBI Taxonomy" id="839"/>
    <lineage>
        <taxon>Bacteria</taxon>
        <taxon>Pseudomonadati</taxon>
        <taxon>Bacteroidota</taxon>
        <taxon>Bacteroidia</taxon>
        <taxon>Bacteroidales</taxon>
        <taxon>Prevotellaceae</taxon>
        <taxon>Xylanibacter</taxon>
    </lineage>
</organism>
<evidence type="ECO:0000256" key="2">
    <source>
        <dbReference type="SAM" id="Phobius"/>
    </source>
</evidence>
<feature type="transmembrane region" description="Helical" evidence="2">
    <location>
        <begin position="250"/>
        <end position="268"/>
    </location>
</feature>
<dbReference type="Gene3D" id="3.40.50.10140">
    <property type="entry name" value="Toll/interleukin-1 receptor homology (TIR) domain"/>
    <property type="match status" value="1"/>
</dbReference>
<feature type="transmembrane region" description="Helical" evidence="2">
    <location>
        <begin position="274"/>
        <end position="292"/>
    </location>
</feature>
<dbReference type="AlphaFoldDB" id="A0A9D5P613"/>
<feature type="transmembrane region" description="Helical" evidence="2">
    <location>
        <begin position="312"/>
        <end position="332"/>
    </location>
</feature>
<keyword evidence="2" id="KW-1133">Transmembrane helix</keyword>
<reference evidence="4" key="1">
    <citation type="submission" date="2019-04" db="EMBL/GenBank/DDBJ databases">
        <title>Evolution of Biomass-Degrading Anaerobic Consortia Revealed by Metagenomics.</title>
        <authorList>
            <person name="Peng X."/>
        </authorList>
    </citation>
    <scope>NUCLEOTIDE SEQUENCE</scope>
    <source>
        <strain evidence="4">SIG140</strain>
    </source>
</reference>
<feature type="transmembrane region" description="Helical" evidence="2">
    <location>
        <begin position="338"/>
        <end position="359"/>
    </location>
</feature>
<dbReference type="Pfam" id="PF13676">
    <property type="entry name" value="TIR_2"/>
    <property type="match status" value="1"/>
</dbReference>
<proteinExistence type="predicted"/>
<comment type="caution">
    <text evidence="4">The sequence shown here is derived from an EMBL/GenBank/DDBJ whole genome shotgun (WGS) entry which is preliminary data.</text>
</comment>